<name>A0A316G417_9RHOB</name>
<dbReference type="InterPro" id="IPR011049">
    <property type="entry name" value="Serralysin-like_metalloprot_C"/>
</dbReference>
<dbReference type="PANTHER" id="PTHR38340:SF1">
    <property type="entry name" value="S-LAYER PROTEIN"/>
    <property type="match status" value="1"/>
</dbReference>
<dbReference type="InterPro" id="IPR024079">
    <property type="entry name" value="MetalloPept_cat_dom_sf"/>
</dbReference>
<protein>
    <submittedName>
        <fullName evidence="7">Serralysin</fullName>
    </submittedName>
</protein>
<dbReference type="InterPro" id="IPR007280">
    <property type="entry name" value="Peptidase_C_arc/bac"/>
</dbReference>
<dbReference type="InterPro" id="IPR006026">
    <property type="entry name" value="Peptidase_Metallo"/>
</dbReference>
<dbReference type="OrthoDB" id="733404at2"/>
<dbReference type="InterPro" id="IPR034033">
    <property type="entry name" value="Serralysin-like"/>
</dbReference>
<dbReference type="Pfam" id="PF00353">
    <property type="entry name" value="HemolysinCabind"/>
    <property type="match status" value="4"/>
</dbReference>
<dbReference type="Pfam" id="PF04151">
    <property type="entry name" value="PPC"/>
    <property type="match status" value="1"/>
</dbReference>
<keyword evidence="4" id="KW-0964">Secreted</keyword>
<keyword evidence="8" id="KW-1185">Reference proteome</keyword>
<dbReference type="Proteomes" id="UP000245708">
    <property type="component" value="Unassembled WGS sequence"/>
</dbReference>
<dbReference type="PRINTS" id="PR00313">
    <property type="entry name" value="CABNDNGRPT"/>
</dbReference>
<dbReference type="SUPFAM" id="SSF51120">
    <property type="entry name" value="beta-Roll"/>
    <property type="match status" value="2"/>
</dbReference>
<evidence type="ECO:0000256" key="2">
    <source>
        <dbReference type="ARBA" id="ARBA00004613"/>
    </source>
</evidence>
<dbReference type="RefSeq" id="WP_109670968.1">
    <property type="nucleotide sequence ID" value="NZ_QGGW01000016.1"/>
</dbReference>
<dbReference type="Gene3D" id="3.40.390.10">
    <property type="entry name" value="Collagenase (Catalytic Domain)"/>
    <property type="match status" value="1"/>
</dbReference>
<dbReference type="SUPFAM" id="SSF89260">
    <property type="entry name" value="Collagen-binding domain"/>
    <property type="match status" value="1"/>
</dbReference>
<evidence type="ECO:0000313" key="7">
    <source>
        <dbReference type="EMBL" id="PWK55568.1"/>
    </source>
</evidence>
<evidence type="ECO:0000256" key="4">
    <source>
        <dbReference type="ARBA" id="ARBA00022525"/>
    </source>
</evidence>
<dbReference type="Pfam" id="PF08548">
    <property type="entry name" value="Peptidase_M10_C"/>
    <property type="match status" value="1"/>
</dbReference>
<comment type="cofactor">
    <cofactor evidence="1">
        <name>Ca(2+)</name>
        <dbReference type="ChEBI" id="CHEBI:29108"/>
    </cofactor>
</comment>
<dbReference type="SMART" id="SM00235">
    <property type="entry name" value="ZnMc"/>
    <property type="match status" value="1"/>
</dbReference>
<evidence type="ECO:0000259" key="6">
    <source>
        <dbReference type="SMART" id="SM00235"/>
    </source>
</evidence>
<dbReference type="AlphaFoldDB" id="A0A316G417"/>
<dbReference type="CDD" id="cd04277">
    <property type="entry name" value="ZnMc_serralysin_like"/>
    <property type="match status" value="1"/>
</dbReference>
<dbReference type="InterPro" id="IPR050557">
    <property type="entry name" value="RTX_toxin/Mannuronan_C5-epim"/>
</dbReference>
<dbReference type="InterPro" id="IPR001343">
    <property type="entry name" value="Hemolysn_Ca-bd"/>
</dbReference>
<dbReference type="InterPro" id="IPR013858">
    <property type="entry name" value="Peptidase_M10B_C"/>
</dbReference>
<evidence type="ECO:0000256" key="1">
    <source>
        <dbReference type="ARBA" id="ARBA00001913"/>
    </source>
</evidence>
<dbReference type="InterPro" id="IPR018511">
    <property type="entry name" value="Hemolysin-typ_Ca-bd_CS"/>
</dbReference>
<dbReference type="GO" id="GO:0005615">
    <property type="term" value="C:extracellular space"/>
    <property type="evidence" value="ECO:0007669"/>
    <property type="project" value="InterPro"/>
</dbReference>
<comment type="subcellular location">
    <subcellularLocation>
        <location evidence="2">Secreted</location>
    </subcellularLocation>
</comment>
<evidence type="ECO:0000313" key="8">
    <source>
        <dbReference type="Proteomes" id="UP000245708"/>
    </source>
</evidence>
<feature type="domain" description="Peptidase metallopeptidase" evidence="6">
    <location>
        <begin position="171"/>
        <end position="325"/>
    </location>
</feature>
<dbReference type="Gene3D" id="2.150.10.10">
    <property type="entry name" value="Serralysin-like metalloprotease, C-terminal"/>
    <property type="match status" value="3"/>
</dbReference>
<sequence>MCTICSITSTFDPTRHPDSGPLSATIIETTDAADSIATVYSMQVGDVFSGNISFEGDRDWVAVTLEQGMTYSISVLGAASGNGTLVDPFLRVFDSNGDFVVLNDDGGTGRDSRLNFTATSSGVYFIEASAWEDDFIGTYQMAISAFDLGDAATLAELADYLTDGYWNDSGRLGRSFNTSLSNQITVNITGLTAEGQQLARWALEAWELVADIEFVETAGPAMITFIDDFSGAYASSTTQGTTILSSEVNISTQWLAQYGTSMDSYSFQTYMHEIGHALGLGHQGNYNGSASFGQDATFVNDSWQVSLMSYFSQTQNTFTNAAYGLTMTTMMADILAIQNLYGAPDASSATGGNTIWGANSTLSGFLGLYFDYLFGGTGGGNFVGEDTVFTIYDQGGIDTIDLSPLAGPIRLDLNPGTFSDIEGALGVLGIASGTVIENATGGSGNDTITGNDANNVLIGGAGFDSLMGGAGNDSIEGGQGGDMIDGGTGADRLFGNAGNDTIFGGQGGDRIDGGIGNDRLFGNAGNDTIFGGQGGDRIDGGIGADRLFGNAGSDTIFGGQGGDFIDGGIGNDRLFGNAGNDTIFGGQGGDFIDGGIGNDRLF</sequence>
<dbReference type="GO" id="GO:0008270">
    <property type="term" value="F:zinc ion binding"/>
    <property type="evidence" value="ECO:0007669"/>
    <property type="project" value="InterPro"/>
</dbReference>
<evidence type="ECO:0000256" key="3">
    <source>
        <dbReference type="ARBA" id="ARBA00009490"/>
    </source>
</evidence>
<dbReference type="GO" id="GO:0008237">
    <property type="term" value="F:metallopeptidase activity"/>
    <property type="evidence" value="ECO:0007669"/>
    <property type="project" value="InterPro"/>
</dbReference>
<dbReference type="SUPFAM" id="SSF55486">
    <property type="entry name" value="Metalloproteases ('zincins'), catalytic domain"/>
    <property type="match status" value="1"/>
</dbReference>
<reference evidence="7 8" key="1">
    <citation type="submission" date="2018-05" db="EMBL/GenBank/DDBJ databases">
        <title>Genomic Encyclopedia of Type Strains, Phase IV (KMG-IV): sequencing the most valuable type-strain genomes for metagenomic binning, comparative biology and taxonomic classification.</title>
        <authorList>
            <person name="Goeker M."/>
        </authorList>
    </citation>
    <scope>NUCLEOTIDE SEQUENCE [LARGE SCALE GENOMIC DNA]</scope>
    <source>
        <strain evidence="7 8">DSM 16097</strain>
    </source>
</reference>
<dbReference type="PROSITE" id="PS00330">
    <property type="entry name" value="HEMOLYSIN_CALCIUM"/>
    <property type="match status" value="8"/>
</dbReference>
<keyword evidence="5" id="KW-0677">Repeat</keyword>
<dbReference type="GO" id="GO:0006508">
    <property type="term" value="P:proteolysis"/>
    <property type="evidence" value="ECO:0007669"/>
    <property type="project" value="InterPro"/>
</dbReference>
<proteinExistence type="inferred from homology"/>
<dbReference type="GO" id="GO:0005509">
    <property type="term" value="F:calcium ion binding"/>
    <property type="evidence" value="ECO:0007669"/>
    <property type="project" value="InterPro"/>
</dbReference>
<feature type="non-terminal residue" evidence="7">
    <location>
        <position position="602"/>
    </location>
</feature>
<organism evidence="7 8">
    <name type="scientific">Roseicyclus mahoneyensis</name>
    <dbReference type="NCBI Taxonomy" id="164332"/>
    <lineage>
        <taxon>Bacteria</taxon>
        <taxon>Pseudomonadati</taxon>
        <taxon>Pseudomonadota</taxon>
        <taxon>Alphaproteobacteria</taxon>
        <taxon>Rhodobacterales</taxon>
        <taxon>Roseobacteraceae</taxon>
        <taxon>Roseicyclus</taxon>
    </lineage>
</organism>
<accession>A0A316G417</accession>
<comment type="similarity">
    <text evidence="3">Belongs to the peptidase M10B family.</text>
</comment>
<comment type="caution">
    <text evidence="7">The sequence shown here is derived from an EMBL/GenBank/DDBJ whole genome shotgun (WGS) entry which is preliminary data.</text>
</comment>
<evidence type="ECO:0000256" key="5">
    <source>
        <dbReference type="ARBA" id="ARBA00022737"/>
    </source>
</evidence>
<dbReference type="EMBL" id="QGGW01000016">
    <property type="protein sequence ID" value="PWK55568.1"/>
    <property type="molecule type" value="Genomic_DNA"/>
</dbReference>
<dbReference type="Gene3D" id="2.60.120.380">
    <property type="match status" value="1"/>
</dbReference>
<gene>
    <name evidence="7" type="ORF">C7455_1161</name>
</gene>
<dbReference type="PANTHER" id="PTHR38340">
    <property type="entry name" value="S-LAYER PROTEIN"/>
    <property type="match status" value="1"/>
</dbReference>